<accession>A0ACB9XTE3</accession>
<protein>
    <submittedName>
        <fullName evidence="1">Uncharacterized protein</fullName>
    </submittedName>
</protein>
<evidence type="ECO:0000313" key="1">
    <source>
        <dbReference type="EMBL" id="KAI4830194.1"/>
    </source>
</evidence>
<feature type="non-terminal residue" evidence="1">
    <location>
        <position position="1"/>
    </location>
</feature>
<evidence type="ECO:0000313" key="2">
    <source>
        <dbReference type="Proteomes" id="UP001057452"/>
    </source>
</evidence>
<name>A0ACB9XTE3_CHAAC</name>
<gene>
    <name evidence="1" type="ORF">KUCAC02_001844</name>
</gene>
<keyword evidence="2" id="KW-1185">Reference proteome</keyword>
<proteinExistence type="predicted"/>
<sequence length="97" mass="11017">ETLKKNTTVLQDHLVLLLVAKWWIIPHNSGPKDCLDQFQSRAARNRSVSCPSETVALHPIVHTWTHGHTGTMFLTLIQTVNERFLVFMAIQGPTRES</sequence>
<feature type="non-terminal residue" evidence="1">
    <location>
        <position position="97"/>
    </location>
</feature>
<comment type="caution">
    <text evidence="1">The sequence shown here is derived from an EMBL/GenBank/DDBJ whole genome shotgun (WGS) entry which is preliminary data.</text>
</comment>
<organism evidence="1 2">
    <name type="scientific">Chaenocephalus aceratus</name>
    <name type="common">Blackfin icefish</name>
    <name type="synonym">Chaenichthys aceratus</name>
    <dbReference type="NCBI Taxonomy" id="36190"/>
    <lineage>
        <taxon>Eukaryota</taxon>
        <taxon>Metazoa</taxon>
        <taxon>Chordata</taxon>
        <taxon>Craniata</taxon>
        <taxon>Vertebrata</taxon>
        <taxon>Euteleostomi</taxon>
        <taxon>Actinopterygii</taxon>
        <taxon>Neopterygii</taxon>
        <taxon>Teleostei</taxon>
        <taxon>Neoteleostei</taxon>
        <taxon>Acanthomorphata</taxon>
        <taxon>Eupercaria</taxon>
        <taxon>Perciformes</taxon>
        <taxon>Notothenioidei</taxon>
        <taxon>Channichthyidae</taxon>
        <taxon>Chaenocephalus</taxon>
    </lineage>
</organism>
<reference evidence="1" key="1">
    <citation type="submission" date="2022-05" db="EMBL/GenBank/DDBJ databases">
        <title>Chromosome-level genome of Chaenocephalus aceratus.</title>
        <authorList>
            <person name="Park H."/>
        </authorList>
    </citation>
    <scope>NUCLEOTIDE SEQUENCE</scope>
    <source>
        <strain evidence="1">KU_202001</strain>
    </source>
</reference>
<dbReference type="EMBL" id="CM043787">
    <property type="protein sequence ID" value="KAI4830194.1"/>
    <property type="molecule type" value="Genomic_DNA"/>
</dbReference>
<dbReference type="Proteomes" id="UP001057452">
    <property type="component" value="Chromosome 3"/>
</dbReference>